<proteinExistence type="predicted"/>
<evidence type="ECO:0000256" key="3">
    <source>
        <dbReference type="ARBA" id="ARBA00022692"/>
    </source>
</evidence>
<name>A0AAD4CPV2_ASPNN</name>
<keyword evidence="2" id="KW-0813">Transport</keyword>
<dbReference type="GO" id="GO:0016020">
    <property type="term" value="C:membrane"/>
    <property type="evidence" value="ECO:0007669"/>
    <property type="project" value="UniProtKB-SubCell"/>
</dbReference>
<dbReference type="Pfam" id="PF13520">
    <property type="entry name" value="AA_permease_2"/>
    <property type="match status" value="1"/>
</dbReference>
<evidence type="ECO:0000256" key="5">
    <source>
        <dbReference type="ARBA" id="ARBA00023136"/>
    </source>
</evidence>
<evidence type="ECO:0000256" key="6">
    <source>
        <dbReference type="SAM" id="Phobius"/>
    </source>
</evidence>
<feature type="transmembrane region" description="Helical" evidence="6">
    <location>
        <begin position="379"/>
        <end position="399"/>
    </location>
</feature>
<feature type="transmembrane region" description="Helical" evidence="6">
    <location>
        <begin position="236"/>
        <end position="255"/>
    </location>
</feature>
<evidence type="ECO:0000256" key="2">
    <source>
        <dbReference type="ARBA" id="ARBA00022448"/>
    </source>
</evidence>
<comment type="caution">
    <text evidence="7">The sequence shown here is derived from an EMBL/GenBank/DDBJ whole genome shotgun (WGS) entry which is preliminary data.</text>
</comment>
<feature type="transmembrane region" description="Helical" evidence="6">
    <location>
        <begin position="163"/>
        <end position="182"/>
    </location>
</feature>
<dbReference type="AlphaFoldDB" id="A0AAD4CPV2"/>
<comment type="subcellular location">
    <subcellularLocation>
        <location evidence="1">Membrane</location>
        <topology evidence="1">Multi-pass membrane protein</topology>
    </subcellularLocation>
</comment>
<dbReference type="PIRSF" id="PIRSF006060">
    <property type="entry name" value="AA_transporter"/>
    <property type="match status" value="1"/>
</dbReference>
<gene>
    <name evidence="7" type="ORF">FE257_007116</name>
</gene>
<reference evidence="7" key="1">
    <citation type="journal article" date="2019" name="Beilstein J. Org. Chem.">
        <title>Nanangenines: drimane sesquiterpenoids as the dominant metabolite cohort of a novel Australian fungus, Aspergillus nanangensis.</title>
        <authorList>
            <person name="Lacey H.J."/>
            <person name="Gilchrist C.L.M."/>
            <person name="Crombie A."/>
            <person name="Kalaitzis J.A."/>
            <person name="Vuong D."/>
            <person name="Rutledge P.J."/>
            <person name="Turner P."/>
            <person name="Pitt J.I."/>
            <person name="Lacey E."/>
            <person name="Chooi Y.H."/>
            <person name="Piggott A.M."/>
        </authorList>
    </citation>
    <scope>NUCLEOTIDE SEQUENCE</scope>
    <source>
        <strain evidence="7">MST-FP2251</strain>
    </source>
</reference>
<evidence type="ECO:0008006" key="9">
    <source>
        <dbReference type="Google" id="ProtNLM"/>
    </source>
</evidence>
<evidence type="ECO:0000256" key="1">
    <source>
        <dbReference type="ARBA" id="ARBA00004141"/>
    </source>
</evidence>
<feature type="transmembrane region" description="Helical" evidence="6">
    <location>
        <begin position="478"/>
        <end position="500"/>
    </location>
</feature>
<feature type="transmembrane region" description="Helical" evidence="6">
    <location>
        <begin position="405"/>
        <end position="425"/>
    </location>
</feature>
<dbReference type="GO" id="GO:0022857">
    <property type="term" value="F:transmembrane transporter activity"/>
    <property type="evidence" value="ECO:0007669"/>
    <property type="project" value="InterPro"/>
</dbReference>
<keyword evidence="8" id="KW-1185">Reference proteome</keyword>
<feature type="transmembrane region" description="Helical" evidence="6">
    <location>
        <begin position="120"/>
        <end position="143"/>
    </location>
</feature>
<accession>A0AAD4CPV2</accession>
<feature type="transmembrane region" description="Helical" evidence="6">
    <location>
        <begin position="194"/>
        <end position="216"/>
    </location>
</feature>
<evidence type="ECO:0000313" key="7">
    <source>
        <dbReference type="EMBL" id="KAF9889608.1"/>
    </source>
</evidence>
<feature type="transmembrane region" description="Helical" evidence="6">
    <location>
        <begin position="446"/>
        <end position="466"/>
    </location>
</feature>
<dbReference type="PANTHER" id="PTHR45649">
    <property type="entry name" value="AMINO-ACID PERMEASE BAT1"/>
    <property type="match status" value="1"/>
</dbReference>
<sequence>MAKLKDPADIERQPTQSEGHLQALGLEGAKLHAEGTRQMTYLETISASWIICDSWAGVSATVALAISQGGPVTLIYGPIVTLILVGACALTLAELASAYPTAGGQYHWTSILSPKGLSRGLSYCCGAANVFAWISICTGIAIIPAQLILGMVVFWHPDYVPQPWHYFLIYQAINGLVLLYNITLLKRSLWIHDVAFFVTLASFLVITITCVARSAPHYEPSRHVWTTFLNDSGWESGGVAFLTGLVSPNYMYAGIDGALHLAEECKNAAVVVPRALMSTVIIGFVTTFGFMIAMLYCTHDLDAVVASPTGVPIYEMWYQATNSDVAATVFIVLLVLAAIFALTGAQQTGSRLTWSFARDQAVVGSGWLGMMHPFFEVPVWSLIFNFVVMFIIGCIYLGSSSAFNAFIGSGLVLQHISYAFPAVLLMYRKRSARWLPKDVSFRLGDVVGWSANAITVAFAIVVLIFYDFPTVMPVTGSNMNYTAAVLGVMAICAAGNWIFYARQRYQGPRLHNT</sequence>
<reference evidence="7" key="2">
    <citation type="submission" date="2020-02" db="EMBL/GenBank/DDBJ databases">
        <authorList>
            <person name="Gilchrist C.L.M."/>
            <person name="Chooi Y.-H."/>
        </authorList>
    </citation>
    <scope>NUCLEOTIDE SEQUENCE</scope>
    <source>
        <strain evidence="7">MST-FP2251</strain>
    </source>
</reference>
<feature type="transmembrane region" description="Helical" evidence="6">
    <location>
        <begin position="47"/>
        <end position="67"/>
    </location>
</feature>
<dbReference type="Proteomes" id="UP001194746">
    <property type="component" value="Unassembled WGS sequence"/>
</dbReference>
<dbReference type="PANTHER" id="PTHR45649:SF19">
    <property type="entry name" value="TRANSPORTER, PUTATIVE (EUROFUNG)-RELATED"/>
    <property type="match status" value="1"/>
</dbReference>
<feature type="transmembrane region" description="Helical" evidence="6">
    <location>
        <begin position="275"/>
        <end position="296"/>
    </location>
</feature>
<feature type="transmembrane region" description="Helical" evidence="6">
    <location>
        <begin position="73"/>
        <end position="99"/>
    </location>
</feature>
<dbReference type="InterPro" id="IPR002293">
    <property type="entry name" value="AA/rel_permease1"/>
</dbReference>
<keyword evidence="3 6" id="KW-0812">Transmembrane</keyword>
<evidence type="ECO:0000256" key="4">
    <source>
        <dbReference type="ARBA" id="ARBA00022989"/>
    </source>
</evidence>
<dbReference type="Gene3D" id="1.20.1740.10">
    <property type="entry name" value="Amino acid/polyamine transporter I"/>
    <property type="match status" value="1"/>
</dbReference>
<keyword evidence="4 6" id="KW-1133">Transmembrane helix</keyword>
<feature type="transmembrane region" description="Helical" evidence="6">
    <location>
        <begin position="325"/>
        <end position="345"/>
    </location>
</feature>
<organism evidence="7 8">
    <name type="scientific">Aspergillus nanangensis</name>
    <dbReference type="NCBI Taxonomy" id="2582783"/>
    <lineage>
        <taxon>Eukaryota</taxon>
        <taxon>Fungi</taxon>
        <taxon>Dikarya</taxon>
        <taxon>Ascomycota</taxon>
        <taxon>Pezizomycotina</taxon>
        <taxon>Eurotiomycetes</taxon>
        <taxon>Eurotiomycetidae</taxon>
        <taxon>Eurotiales</taxon>
        <taxon>Aspergillaceae</taxon>
        <taxon>Aspergillus</taxon>
        <taxon>Aspergillus subgen. Circumdati</taxon>
    </lineage>
</organism>
<evidence type="ECO:0000313" key="8">
    <source>
        <dbReference type="Proteomes" id="UP001194746"/>
    </source>
</evidence>
<dbReference type="EMBL" id="VCAU01000034">
    <property type="protein sequence ID" value="KAF9889608.1"/>
    <property type="molecule type" value="Genomic_DNA"/>
</dbReference>
<keyword evidence="5 6" id="KW-0472">Membrane</keyword>
<protein>
    <recommendedName>
        <fullName evidence="9">Amino acid transporter</fullName>
    </recommendedName>
</protein>